<feature type="compositionally biased region" description="Polar residues" evidence="4">
    <location>
        <begin position="335"/>
        <end position="348"/>
    </location>
</feature>
<feature type="coiled-coil region" evidence="3">
    <location>
        <begin position="412"/>
        <end position="449"/>
    </location>
</feature>
<comment type="similarity">
    <text evidence="1">Belongs to the SPT2 family.</text>
</comment>
<dbReference type="GO" id="GO:0006360">
    <property type="term" value="P:transcription by RNA polymerase I"/>
    <property type="evidence" value="ECO:0007669"/>
    <property type="project" value="TreeGrafter"/>
</dbReference>
<dbReference type="InterPro" id="IPR013256">
    <property type="entry name" value="Chromatin_SPT2"/>
</dbReference>
<dbReference type="PANTHER" id="PTHR22691">
    <property type="entry name" value="YEAST SPT2-RELATED"/>
    <property type="match status" value="1"/>
</dbReference>
<dbReference type="GO" id="GO:0042393">
    <property type="term" value="F:histone binding"/>
    <property type="evidence" value="ECO:0007669"/>
    <property type="project" value="TreeGrafter"/>
</dbReference>
<dbReference type="GO" id="GO:0003677">
    <property type="term" value="F:DNA binding"/>
    <property type="evidence" value="ECO:0007669"/>
    <property type="project" value="TreeGrafter"/>
</dbReference>
<dbReference type="GO" id="GO:0005730">
    <property type="term" value="C:nucleolus"/>
    <property type="evidence" value="ECO:0007669"/>
    <property type="project" value="TreeGrafter"/>
</dbReference>
<feature type="region of interest" description="Disordered" evidence="4">
    <location>
        <begin position="112"/>
        <end position="134"/>
    </location>
</feature>
<evidence type="ECO:0000313" key="6">
    <source>
        <dbReference type="Proteomes" id="UP001187192"/>
    </source>
</evidence>
<reference evidence="5" key="1">
    <citation type="submission" date="2023-07" db="EMBL/GenBank/DDBJ databases">
        <title>draft genome sequence of fig (Ficus carica).</title>
        <authorList>
            <person name="Takahashi T."/>
            <person name="Nishimura K."/>
        </authorList>
    </citation>
    <scope>NUCLEOTIDE SEQUENCE</scope>
</reference>
<name>A0AA88A4T8_FICCA</name>
<accession>A0AA88A4T8</accession>
<keyword evidence="2 3" id="KW-0175">Coiled coil</keyword>
<gene>
    <name evidence="5" type="ORF">TIFTF001_004519</name>
</gene>
<evidence type="ECO:0000256" key="4">
    <source>
        <dbReference type="SAM" id="MobiDB-lite"/>
    </source>
</evidence>
<sequence length="450" mass="50610">MRGYDDDELHPAMEDEYGDYEDDGDGQDEAEEEEDEVEETPQPSKEELEYLELRQRLKERFRKKIQKEEGGATRNNSSDRKRKLPNDKLLRADAYAKLMLCHIACGCHLAENKKSSGSSTAGSRPGVNNNKSRVINVVKTKVQKLKDTRDYSFLLSDDAQLPAPAKAPLQRGVPVRSAEARSAQVLAKSKQALGTSGRQVNGSHGEKKSVPMNGHLPSKPSSNKLPSASRPNSSQMDSKKQHSSKNGTGPGRPLAPKGLPSKTPSSLEKKVSPPVAKSSASIMQKPSLQKPSLQKPPSSKLQPSISRQQLEQRREPQGPAKAKVLPKQPAGLSRPQINRPQRPISSHVTTHDNRPKKKPVRRYSDDEEDDEGQQAISLIRQMFRYNPNKFADRDDDLSDMEANFDDIMREEKRSARIGRKEDEEQLRLLEEEERLLKLKKLKKRKLEQQQ</sequence>
<evidence type="ECO:0000256" key="3">
    <source>
        <dbReference type="SAM" id="Coils"/>
    </source>
</evidence>
<feature type="compositionally biased region" description="Polar residues" evidence="4">
    <location>
        <begin position="192"/>
        <end position="202"/>
    </location>
</feature>
<keyword evidence="6" id="KW-1185">Reference proteome</keyword>
<feature type="compositionally biased region" description="Polar residues" evidence="4">
    <location>
        <begin position="115"/>
        <end position="133"/>
    </location>
</feature>
<protein>
    <recommendedName>
        <fullName evidence="7">Protein SPT2 homolog</fullName>
    </recommendedName>
</protein>
<organism evidence="5 6">
    <name type="scientific">Ficus carica</name>
    <name type="common">Common fig</name>
    <dbReference type="NCBI Taxonomy" id="3494"/>
    <lineage>
        <taxon>Eukaryota</taxon>
        <taxon>Viridiplantae</taxon>
        <taxon>Streptophyta</taxon>
        <taxon>Embryophyta</taxon>
        <taxon>Tracheophyta</taxon>
        <taxon>Spermatophyta</taxon>
        <taxon>Magnoliopsida</taxon>
        <taxon>eudicotyledons</taxon>
        <taxon>Gunneridae</taxon>
        <taxon>Pentapetalae</taxon>
        <taxon>rosids</taxon>
        <taxon>fabids</taxon>
        <taxon>Rosales</taxon>
        <taxon>Moraceae</taxon>
        <taxon>Ficeae</taxon>
        <taxon>Ficus</taxon>
    </lineage>
</organism>
<comment type="caution">
    <text evidence="5">The sequence shown here is derived from an EMBL/GenBank/DDBJ whole genome shotgun (WGS) entry which is preliminary data.</text>
</comment>
<dbReference type="Pfam" id="PF08243">
    <property type="entry name" value="SPT2"/>
    <property type="match status" value="1"/>
</dbReference>
<feature type="region of interest" description="Disordered" evidence="4">
    <location>
        <begin position="165"/>
        <end position="373"/>
    </location>
</feature>
<dbReference type="SMART" id="SM00784">
    <property type="entry name" value="SPT2"/>
    <property type="match status" value="1"/>
</dbReference>
<evidence type="ECO:0008006" key="7">
    <source>
        <dbReference type="Google" id="ProtNLM"/>
    </source>
</evidence>
<dbReference type="GO" id="GO:0006334">
    <property type="term" value="P:nucleosome assembly"/>
    <property type="evidence" value="ECO:0007669"/>
    <property type="project" value="TreeGrafter"/>
</dbReference>
<dbReference type="Proteomes" id="UP001187192">
    <property type="component" value="Unassembled WGS sequence"/>
</dbReference>
<evidence type="ECO:0000256" key="2">
    <source>
        <dbReference type="ARBA" id="ARBA00023054"/>
    </source>
</evidence>
<dbReference type="AlphaFoldDB" id="A0AA88A4T8"/>
<feature type="compositionally biased region" description="Acidic residues" evidence="4">
    <location>
        <begin position="1"/>
        <end position="39"/>
    </location>
</feature>
<feature type="compositionally biased region" description="Polar residues" evidence="4">
    <location>
        <begin position="278"/>
        <end position="309"/>
    </location>
</feature>
<dbReference type="EMBL" id="BTGU01000004">
    <property type="protein sequence ID" value="GMN34131.1"/>
    <property type="molecule type" value="Genomic_DNA"/>
</dbReference>
<feature type="region of interest" description="Disordered" evidence="4">
    <location>
        <begin position="62"/>
        <end position="85"/>
    </location>
</feature>
<evidence type="ECO:0000256" key="1">
    <source>
        <dbReference type="ARBA" id="ARBA00006461"/>
    </source>
</evidence>
<dbReference type="PANTHER" id="PTHR22691:SF8">
    <property type="entry name" value="PROTEIN SPT2 HOMOLOG"/>
    <property type="match status" value="1"/>
</dbReference>
<evidence type="ECO:0000313" key="5">
    <source>
        <dbReference type="EMBL" id="GMN34131.1"/>
    </source>
</evidence>
<feature type="region of interest" description="Disordered" evidence="4">
    <location>
        <begin position="1"/>
        <end position="49"/>
    </location>
</feature>
<proteinExistence type="inferred from homology"/>
<feature type="compositionally biased region" description="Low complexity" evidence="4">
    <location>
        <begin position="216"/>
        <end position="229"/>
    </location>
</feature>